<organism evidence="2 3">
    <name type="scientific">Erythrobacter aureus</name>
    <dbReference type="NCBI Taxonomy" id="2182384"/>
    <lineage>
        <taxon>Bacteria</taxon>
        <taxon>Pseudomonadati</taxon>
        <taxon>Pseudomonadota</taxon>
        <taxon>Alphaproteobacteria</taxon>
        <taxon>Sphingomonadales</taxon>
        <taxon>Erythrobacteraceae</taxon>
        <taxon>Erythrobacter/Porphyrobacter group</taxon>
        <taxon>Erythrobacter</taxon>
    </lineage>
</organism>
<dbReference type="AlphaFoldDB" id="A0A345YJB2"/>
<dbReference type="RefSeq" id="WP_115418327.1">
    <property type="nucleotide sequence ID" value="NZ_CP031358.1"/>
</dbReference>
<evidence type="ECO:0000256" key="1">
    <source>
        <dbReference type="SAM" id="MobiDB-lite"/>
    </source>
</evidence>
<keyword evidence="2" id="KW-0614">Plasmid</keyword>
<dbReference type="EMBL" id="CP031358">
    <property type="protein sequence ID" value="AXK44014.1"/>
    <property type="molecule type" value="Genomic_DNA"/>
</dbReference>
<reference evidence="2 3" key="1">
    <citation type="submission" date="2018-07" db="EMBL/GenBank/DDBJ databases">
        <title>Genome sequence of Erythrobacter strain YH-07, an antagonistic bacterium isolated from Yellow Sea.</title>
        <authorList>
            <person name="Tang T."/>
            <person name="Liu Q."/>
            <person name="Sun X."/>
        </authorList>
    </citation>
    <scope>NUCLEOTIDE SEQUENCE [LARGE SCALE GENOMIC DNA]</scope>
    <source>
        <strain evidence="2 3">YH-07</strain>
        <plasmid evidence="2 3">unnamed</plasmid>
    </source>
</reference>
<keyword evidence="3" id="KW-1185">Reference proteome</keyword>
<dbReference type="KEGG" id="err:DVR09_16300"/>
<evidence type="ECO:0000313" key="3">
    <source>
        <dbReference type="Proteomes" id="UP000254508"/>
    </source>
</evidence>
<dbReference type="Proteomes" id="UP000254508">
    <property type="component" value="Plasmid unnamed"/>
</dbReference>
<accession>A0A345YJB2</accession>
<gene>
    <name evidence="2" type="ORF">DVR09_16300</name>
</gene>
<evidence type="ECO:0000313" key="2">
    <source>
        <dbReference type="EMBL" id="AXK44014.1"/>
    </source>
</evidence>
<geneLocation type="plasmid" evidence="2 3">
    <name>unnamed</name>
</geneLocation>
<sequence length="168" mass="18582">MIRNKTTAGPFAKGENMHGHAYTTDLRITEELAFYDGPIYSIAEGGGKVFLRVDDMTGAIKGSGNEFPYRMRSVVHFLEFENAKAAKATLHEGSSPTRTSYKEAKSIIREVTTWTLAAPCKGENYRVEACELDLEDFIEADMEDELPEAKYLPSPDSSETEDLATSGN</sequence>
<protein>
    <submittedName>
        <fullName evidence="2">Uncharacterized protein</fullName>
    </submittedName>
</protein>
<name>A0A345YJB2_9SPHN</name>
<proteinExistence type="predicted"/>
<feature type="region of interest" description="Disordered" evidence="1">
    <location>
        <begin position="145"/>
        <end position="168"/>
    </location>
</feature>